<evidence type="ECO:0000313" key="3">
    <source>
        <dbReference type="Proteomes" id="UP000192602"/>
    </source>
</evidence>
<dbReference type="OrthoDB" id="5333213at2"/>
<accession>A0A1W1WRB5</accession>
<reference evidence="3" key="1">
    <citation type="submission" date="2017-04" db="EMBL/GenBank/DDBJ databases">
        <authorList>
            <person name="Varghese N."/>
            <person name="Submissions S."/>
        </authorList>
    </citation>
    <scope>NUCLEOTIDE SEQUENCE [LARGE SCALE GENOMIC DNA]</scope>
    <source>
        <strain evidence="3">DSM 16512</strain>
    </source>
</reference>
<dbReference type="RefSeq" id="WP_084274816.1">
    <property type="nucleotide sequence ID" value="NZ_AP026671.1"/>
</dbReference>
<evidence type="ECO:0000313" key="2">
    <source>
        <dbReference type="EMBL" id="SMC08540.1"/>
    </source>
</evidence>
<keyword evidence="3" id="KW-1185">Reference proteome</keyword>
<protein>
    <submittedName>
        <fullName evidence="2">Uncharacterized protein</fullName>
    </submittedName>
</protein>
<dbReference type="STRING" id="1069081.SAMN05660197_0295"/>
<gene>
    <name evidence="2" type="ORF">SAMN05660197_0295</name>
</gene>
<feature type="coiled-coil region" evidence="1">
    <location>
        <begin position="23"/>
        <end position="54"/>
    </location>
</feature>
<name>A0A1W1WRB5_9BACT</name>
<dbReference type="Proteomes" id="UP000192602">
    <property type="component" value="Unassembled WGS sequence"/>
</dbReference>
<dbReference type="AlphaFoldDB" id="A0A1W1WRB5"/>
<sequence length="295" mass="33599">MSNFKKHLIKRIEEVKKPRIQKIKELLFQIDRLRAEVEAQKQELRSDLALLFEDIESQIENLPENERQEALRTLHECKLHSLEFLGILAETVESAILNALENGENIEETITEITKDLAFETININVDPTHIKNTSTTIIQVAANIAEASINHADEIIKGAIYGTKQGIHKSLAKFNETVEFTPDEARSLIIENYETIIQNLPHIDEIFYKSIEEVAQKSEPGIKEKILQIAEQPIYDKLLTEAQKAVKGLKKSFNELLKEAPSIKISADEAKKMGKRAFEIAKEKIQESIHAIKK</sequence>
<evidence type="ECO:0000256" key="1">
    <source>
        <dbReference type="SAM" id="Coils"/>
    </source>
</evidence>
<proteinExistence type="predicted"/>
<organism evidence="2 3">
    <name type="scientific">Nitratiruptor tergarcus DSM 16512</name>
    <dbReference type="NCBI Taxonomy" id="1069081"/>
    <lineage>
        <taxon>Bacteria</taxon>
        <taxon>Pseudomonadati</taxon>
        <taxon>Campylobacterota</taxon>
        <taxon>Epsilonproteobacteria</taxon>
        <taxon>Nautiliales</taxon>
        <taxon>Nitratiruptoraceae</taxon>
        <taxon>Nitratiruptor</taxon>
    </lineage>
</organism>
<keyword evidence="1" id="KW-0175">Coiled coil</keyword>
<dbReference type="EMBL" id="FWWZ01000001">
    <property type="protein sequence ID" value="SMC08540.1"/>
    <property type="molecule type" value="Genomic_DNA"/>
</dbReference>